<evidence type="ECO:0000313" key="1">
    <source>
        <dbReference type="EMBL" id="TRU34188.1"/>
    </source>
</evidence>
<accession>A0A552EI76</accession>
<name>A0A552EI76_MICAE</name>
<reference evidence="1 2" key="1">
    <citation type="submission" date="2019-01" db="EMBL/GenBank/DDBJ databases">
        <title>Coherence of Microcystis species and biogeography revealed through population genomics.</title>
        <authorList>
            <person name="Perez-Carrascal O.M."/>
            <person name="Terrat Y."/>
            <person name="Giani A."/>
            <person name="Fortin N."/>
            <person name="Tromas N."/>
            <person name="Shapiro B.J."/>
        </authorList>
    </citation>
    <scope>NUCLEOTIDE SEQUENCE [LARGE SCALE GENOMIC DNA]</scope>
    <source>
        <strain evidence="1">Ma_MB_S_20031200_S102</strain>
    </source>
</reference>
<proteinExistence type="predicted"/>
<sequence>MVGNAVLFASAETYTLGSYTLPNYLIFGYDTERWNFRALISDFFGTNNLEQLHTFPQFNPRTTTDPLPNYEITKNSWAISKALKNAVSPLAEQLFRSLLYDYVATFLFPISGYQPLAGMRVNFHGSKAILCFHSDAEYGQTLEGINLWLPVTKVWGSNSMYLESDVGSADFTPLQLEYGQACIFYGSKLVHGTVDNDSGSTRISYDIRFRVKQP</sequence>
<evidence type="ECO:0000313" key="2">
    <source>
        <dbReference type="Proteomes" id="UP000317708"/>
    </source>
</evidence>
<organism evidence="1 2">
    <name type="scientific">Microcystis aeruginosa Ma_MB_S_20031200_S102</name>
    <dbReference type="NCBI Taxonomy" id="2486254"/>
    <lineage>
        <taxon>Bacteria</taxon>
        <taxon>Bacillati</taxon>
        <taxon>Cyanobacteriota</taxon>
        <taxon>Cyanophyceae</taxon>
        <taxon>Oscillatoriophycideae</taxon>
        <taxon>Chroococcales</taxon>
        <taxon>Microcystaceae</taxon>
        <taxon>Microcystis</taxon>
    </lineage>
</organism>
<dbReference type="SUPFAM" id="SSF51197">
    <property type="entry name" value="Clavaminate synthase-like"/>
    <property type="match status" value="1"/>
</dbReference>
<dbReference type="EMBL" id="SFBI01000138">
    <property type="protein sequence ID" value="TRU34188.1"/>
    <property type="molecule type" value="Genomic_DNA"/>
</dbReference>
<comment type="caution">
    <text evidence="1">The sequence shown here is derived from an EMBL/GenBank/DDBJ whole genome shotgun (WGS) entry which is preliminary data.</text>
</comment>
<dbReference type="AlphaFoldDB" id="A0A552EI76"/>
<gene>
    <name evidence="1" type="ORF">EWV92_15880</name>
</gene>
<protein>
    <submittedName>
        <fullName evidence="1">StrG-like protein</fullName>
    </submittedName>
</protein>
<dbReference type="Proteomes" id="UP000317708">
    <property type="component" value="Unassembled WGS sequence"/>
</dbReference>